<feature type="transmembrane region" description="Helical" evidence="1">
    <location>
        <begin position="191"/>
        <end position="214"/>
    </location>
</feature>
<feature type="transmembrane region" description="Helical" evidence="1">
    <location>
        <begin position="220"/>
        <end position="241"/>
    </location>
</feature>
<comment type="caution">
    <text evidence="2">The sequence shown here is derived from an EMBL/GenBank/DDBJ whole genome shotgun (WGS) entry which is preliminary data.</text>
</comment>
<evidence type="ECO:0000313" key="2">
    <source>
        <dbReference type="EMBL" id="RHC17089.1"/>
    </source>
</evidence>
<dbReference type="AlphaFoldDB" id="A0A413Z6Q1"/>
<accession>A0A413Z6Q1</accession>
<keyword evidence="1" id="KW-0812">Transmembrane</keyword>
<proteinExistence type="predicted"/>
<evidence type="ECO:0000313" key="3">
    <source>
        <dbReference type="Proteomes" id="UP000283513"/>
    </source>
</evidence>
<dbReference type="Proteomes" id="UP000283513">
    <property type="component" value="Unassembled WGS sequence"/>
</dbReference>
<gene>
    <name evidence="2" type="ORF">DW856_09495</name>
</gene>
<evidence type="ECO:0000256" key="1">
    <source>
        <dbReference type="SAM" id="Phobius"/>
    </source>
</evidence>
<sequence length="340" mass="38913">MELRKMLKPQRLGNLSLPDMELTEDKKTCRKFGPCGVGKKAIYLNSFYIERRYYVPMKSVKRIFKRIAMSKGGFTGKGAFGTLPYLVVEYDDGKEKQCNFKHEEDVDRLLAYVEVNFPQIPLHSEVAEQKLAEKAKRMEEKQRIGNISETAKKNIRCLDNAIKYLHKDTDLYLNLSQSAKKKRVYDRSNPAYKWVALAITLMGIGAFGYGVYALLTHAGFGIYFLLFGLAAIFLFSGANVLPTSHNNRSYVEKQLLSAVDEMERYIKTYPDFPVPACYAHPVVLKRMQDILKEGRAETIPAALRVLKEDLKALNSSVVVEQEEYDEIVAIKPMFLVMDYR</sequence>
<organism evidence="2 3">
    <name type="scientific">Roseburia intestinalis</name>
    <dbReference type="NCBI Taxonomy" id="166486"/>
    <lineage>
        <taxon>Bacteria</taxon>
        <taxon>Bacillati</taxon>
        <taxon>Bacillota</taxon>
        <taxon>Clostridia</taxon>
        <taxon>Lachnospirales</taxon>
        <taxon>Lachnospiraceae</taxon>
        <taxon>Roseburia</taxon>
    </lineage>
</organism>
<reference evidence="2 3" key="1">
    <citation type="submission" date="2018-08" db="EMBL/GenBank/DDBJ databases">
        <title>A genome reference for cultivated species of the human gut microbiota.</title>
        <authorList>
            <person name="Zou Y."/>
            <person name="Xue W."/>
            <person name="Luo G."/>
        </authorList>
    </citation>
    <scope>NUCLEOTIDE SEQUENCE [LARGE SCALE GENOMIC DNA]</scope>
    <source>
        <strain evidence="2 3">AM37-1AC</strain>
    </source>
</reference>
<protein>
    <submittedName>
        <fullName evidence="2">ATPase P</fullName>
    </submittedName>
</protein>
<dbReference type="EMBL" id="QSHO01000007">
    <property type="protein sequence ID" value="RHC17089.1"/>
    <property type="molecule type" value="Genomic_DNA"/>
</dbReference>
<name>A0A413Z6Q1_9FIRM</name>
<keyword evidence="1" id="KW-1133">Transmembrane helix</keyword>
<keyword evidence="1" id="KW-0472">Membrane</keyword>